<dbReference type="Gene3D" id="3.40.50.720">
    <property type="entry name" value="NAD(P)-binding Rossmann-like Domain"/>
    <property type="match status" value="1"/>
</dbReference>
<sequence>MITTSISMPAPTNPFQPYAERYLDYSNGNDARPTALDVVKDLNLVDKLQDKVILITGASAGLGSETARALHATGAKLYLTFRDKARGQAIAEELMGSNPHGKRPTLIEMELASLDSVREAAKQFLDQEKRLDILINNAGIMAVPEGRTVDGFETQLGVNHFGHFLFFQLLKPVLLASGTSESPSRVITLSSAGHKANGIFFEDLDMSKQGYQPMIAYAQSKTANIYMANSIERHYGSRSLLGLSVHPGLIFTTQLGRHMSAEEMEAFAPMAHLARSPEQGAATSVWAALSPHFDSRGGLYLADAGVSSPAGKDENFGGPGYAPHAYDEDAEEKLWKLSYKAVGLQDHEE</sequence>
<protein>
    <submittedName>
        <fullName evidence="2">NAD(P)-binding protein</fullName>
    </submittedName>
</protein>
<keyword evidence="1" id="KW-0560">Oxidoreductase</keyword>
<gene>
    <name evidence="2" type="ORF">D6C91_09016</name>
</gene>
<dbReference type="EMBL" id="QZBM01000681">
    <property type="protein sequence ID" value="THZ11761.1"/>
    <property type="molecule type" value="Genomic_DNA"/>
</dbReference>
<evidence type="ECO:0000256" key="1">
    <source>
        <dbReference type="ARBA" id="ARBA00023002"/>
    </source>
</evidence>
<comment type="caution">
    <text evidence="2">The sequence shown here is derived from an EMBL/GenBank/DDBJ whole genome shotgun (WGS) entry which is preliminary data.</text>
</comment>
<dbReference type="InterPro" id="IPR036291">
    <property type="entry name" value="NAD(P)-bd_dom_sf"/>
</dbReference>
<dbReference type="AlphaFoldDB" id="A0A4V4KHM8"/>
<dbReference type="SUPFAM" id="SSF51735">
    <property type="entry name" value="NAD(P)-binding Rossmann-fold domains"/>
    <property type="match status" value="1"/>
</dbReference>
<organism evidence="2 3">
    <name type="scientific">Aureobasidium pullulans</name>
    <name type="common">Black yeast</name>
    <name type="synonym">Pullularia pullulans</name>
    <dbReference type="NCBI Taxonomy" id="5580"/>
    <lineage>
        <taxon>Eukaryota</taxon>
        <taxon>Fungi</taxon>
        <taxon>Dikarya</taxon>
        <taxon>Ascomycota</taxon>
        <taxon>Pezizomycotina</taxon>
        <taxon>Dothideomycetes</taxon>
        <taxon>Dothideomycetidae</taxon>
        <taxon>Dothideales</taxon>
        <taxon>Saccotheciaceae</taxon>
        <taxon>Aureobasidium</taxon>
    </lineage>
</organism>
<dbReference type="GO" id="GO:0016491">
    <property type="term" value="F:oxidoreductase activity"/>
    <property type="evidence" value="ECO:0007669"/>
    <property type="project" value="UniProtKB-KW"/>
</dbReference>
<dbReference type="Proteomes" id="UP000308005">
    <property type="component" value="Unassembled WGS sequence"/>
</dbReference>
<dbReference type="Pfam" id="PF00106">
    <property type="entry name" value="adh_short"/>
    <property type="match status" value="1"/>
</dbReference>
<name>A0A4V4KHM8_AURPU</name>
<dbReference type="PANTHER" id="PTHR43157:SF31">
    <property type="entry name" value="PHOSPHATIDYLINOSITOL-GLYCAN BIOSYNTHESIS CLASS F PROTEIN"/>
    <property type="match status" value="1"/>
</dbReference>
<accession>A0A4V4KHM8</accession>
<dbReference type="InterPro" id="IPR002347">
    <property type="entry name" value="SDR_fam"/>
</dbReference>
<dbReference type="PANTHER" id="PTHR43157">
    <property type="entry name" value="PHOSPHATIDYLINOSITOL-GLYCAN BIOSYNTHESIS CLASS F PROTEIN-RELATED"/>
    <property type="match status" value="1"/>
</dbReference>
<reference evidence="2 3" key="1">
    <citation type="submission" date="2018-10" db="EMBL/GenBank/DDBJ databases">
        <title>Fifty Aureobasidium pullulans genomes reveal a recombining polyextremotolerant generalist.</title>
        <authorList>
            <person name="Gostincar C."/>
            <person name="Turk M."/>
            <person name="Zajc J."/>
            <person name="Gunde-Cimerman N."/>
        </authorList>
    </citation>
    <scope>NUCLEOTIDE SEQUENCE [LARGE SCALE GENOMIC DNA]</scope>
    <source>
        <strain evidence="2 3">EXF-3863</strain>
    </source>
</reference>
<evidence type="ECO:0000313" key="3">
    <source>
        <dbReference type="Proteomes" id="UP000308005"/>
    </source>
</evidence>
<proteinExistence type="predicted"/>
<evidence type="ECO:0000313" key="2">
    <source>
        <dbReference type="EMBL" id="THZ11761.1"/>
    </source>
</evidence>
<dbReference type="PRINTS" id="PR00081">
    <property type="entry name" value="GDHRDH"/>
</dbReference>